<dbReference type="Proteomes" id="UP000261055">
    <property type="component" value="Unassembled WGS sequence"/>
</dbReference>
<keyword evidence="7" id="KW-0436">Ligase</keyword>
<feature type="transmembrane region" description="Helical" evidence="5">
    <location>
        <begin position="88"/>
        <end position="108"/>
    </location>
</feature>
<feature type="transmembrane region" description="Helical" evidence="5">
    <location>
        <begin position="158"/>
        <end position="177"/>
    </location>
</feature>
<dbReference type="AlphaFoldDB" id="A0A3E5GNZ5"/>
<evidence type="ECO:0000256" key="4">
    <source>
        <dbReference type="ARBA" id="ARBA00023136"/>
    </source>
</evidence>
<name>A0A3E5GNZ5_9FIRM</name>
<feature type="transmembrane region" description="Helical" evidence="5">
    <location>
        <begin position="184"/>
        <end position="200"/>
    </location>
</feature>
<feature type="transmembrane region" description="Helical" evidence="5">
    <location>
        <begin position="32"/>
        <end position="51"/>
    </location>
</feature>
<dbReference type="Pfam" id="PF04932">
    <property type="entry name" value="Wzy_C"/>
    <property type="match status" value="1"/>
</dbReference>
<feature type="transmembrane region" description="Helical" evidence="5">
    <location>
        <begin position="7"/>
        <end position="26"/>
    </location>
</feature>
<sequence length="405" mass="47002">MKINLKRILENIINICTIFLFASFFIFESYTWGRFILVGVSAVIFLLYIVYKGFSVKIHTGEWHIFVFMFGIICLITALISIRPSDAIGKFIFIIQILVCFTPVYTFYDDGDKIKDLLNVIKWAGYIVAIYSIYFYGLDFILNMLKSSVRLENSYTNVNVIGQISAIAIIIQVYQILNLKKKNIVSWIFMIPTLFIILATQSRKAFVLLIIGLFSVYIVSNDRKKKSTRIIMRIFIAIIALVLILWIMSKFPIFSGINERMGYLIDSLEGSDGARSANLRKQMIEIGWNSFLYHPFLGIGIGSPHIIALRKIGEDAYLHNNYVELLCGGGIIGFCAFYSIYVHLLKGFWRYRKIDHYGRKICVILIVSFLIMEWGKVSCYSKETYFYFMVFFLEMKQLKGRWYND</sequence>
<evidence type="ECO:0000256" key="3">
    <source>
        <dbReference type="ARBA" id="ARBA00022989"/>
    </source>
</evidence>
<protein>
    <submittedName>
        <fullName evidence="7">O-antigen ligase family protein</fullName>
    </submittedName>
</protein>
<keyword evidence="3 5" id="KW-1133">Transmembrane helix</keyword>
<dbReference type="PANTHER" id="PTHR37422">
    <property type="entry name" value="TEICHURONIC ACID BIOSYNTHESIS PROTEIN TUAE"/>
    <property type="match status" value="1"/>
</dbReference>
<feature type="transmembrane region" description="Helical" evidence="5">
    <location>
        <begin position="120"/>
        <end position="138"/>
    </location>
</feature>
<feature type="transmembrane region" description="Helical" evidence="5">
    <location>
        <begin position="206"/>
        <end position="223"/>
    </location>
</feature>
<keyword evidence="4 5" id="KW-0472">Membrane</keyword>
<proteinExistence type="predicted"/>
<dbReference type="InterPro" id="IPR007016">
    <property type="entry name" value="O-antigen_ligase-rel_domated"/>
</dbReference>
<feature type="transmembrane region" description="Helical" evidence="5">
    <location>
        <begin position="230"/>
        <end position="248"/>
    </location>
</feature>
<evidence type="ECO:0000256" key="1">
    <source>
        <dbReference type="ARBA" id="ARBA00004141"/>
    </source>
</evidence>
<keyword evidence="8" id="KW-1185">Reference proteome</keyword>
<comment type="subcellular location">
    <subcellularLocation>
        <location evidence="1">Membrane</location>
        <topology evidence="1">Multi-pass membrane protein</topology>
    </subcellularLocation>
</comment>
<feature type="transmembrane region" description="Helical" evidence="5">
    <location>
        <begin position="63"/>
        <end position="82"/>
    </location>
</feature>
<dbReference type="EMBL" id="QSVQ01000023">
    <property type="protein sequence ID" value="RGO47168.1"/>
    <property type="molecule type" value="Genomic_DNA"/>
</dbReference>
<comment type="caution">
    <text evidence="7">The sequence shown here is derived from an EMBL/GenBank/DDBJ whole genome shotgun (WGS) entry which is preliminary data.</text>
</comment>
<dbReference type="PANTHER" id="PTHR37422:SF23">
    <property type="entry name" value="TEICHURONIC ACID BIOSYNTHESIS PROTEIN TUAE"/>
    <property type="match status" value="1"/>
</dbReference>
<accession>A0A3E5GNZ5</accession>
<evidence type="ECO:0000313" key="7">
    <source>
        <dbReference type="EMBL" id="RGO47168.1"/>
    </source>
</evidence>
<dbReference type="GO" id="GO:0016874">
    <property type="term" value="F:ligase activity"/>
    <property type="evidence" value="ECO:0007669"/>
    <property type="project" value="UniProtKB-KW"/>
</dbReference>
<evidence type="ECO:0000256" key="5">
    <source>
        <dbReference type="SAM" id="Phobius"/>
    </source>
</evidence>
<feature type="transmembrane region" description="Helical" evidence="5">
    <location>
        <begin position="322"/>
        <end position="345"/>
    </location>
</feature>
<evidence type="ECO:0000256" key="2">
    <source>
        <dbReference type="ARBA" id="ARBA00022692"/>
    </source>
</evidence>
<gene>
    <name evidence="7" type="ORF">DXB12_14865</name>
</gene>
<keyword evidence="2 5" id="KW-0812">Transmembrane</keyword>
<evidence type="ECO:0000313" key="8">
    <source>
        <dbReference type="Proteomes" id="UP000261055"/>
    </source>
</evidence>
<dbReference type="RefSeq" id="WP_117614198.1">
    <property type="nucleotide sequence ID" value="NZ_QSVQ01000023.1"/>
</dbReference>
<dbReference type="GO" id="GO:0016020">
    <property type="term" value="C:membrane"/>
    <property type="evidence" value="ECO:0007669"/>
    <property type="project" value="UniProtKB-SubCell"/>
</dbReference>
<reference evidence="7 8" key="1">
    <citation type="submission" date="2018-08" db="EMBL/GenBank/DDBJ databases">
        <title>A genome reference for cultivated species of the human gut microbiota.</title>
        <authorList>
            <person name="Zou Y."/>
            <person name="Xue W."/>
            <person name="Luo G."/>
        </authorList>
    </citation>
    <scope>NUCLEOTIDE SEQUENCE [LARGE SCALE GENOMIC DNA]</scope>
    <source>
        <strain evidence="7 8">OM02-12</strain>
    </source>
</reference>
<evidence type="ECO:0000259" key="6">
    <source>
        <dbReference type="Pfam" id="PF04932"/>
    </source>
</evidence>
<dbReference type="InterPro" id="IPR051533">
    <property type="entry name" value="WaaL-like"/>
</dbReference>
<feature type="domain" description="O-antigen ligase-related" evidence="6">
    <location>
        <begin position="189"/>
        <end position="337"/>
    </location>
</feature>
<organism evidence="7 8">
    <name type="scientific">Dorea formicigenerans</name>
    <dbReference type="NCBI Taxonomy" id="39486"/>
    <lineage>
        <taxon>Bacteria</taxon>
        <taxon>Bacillati</taxon>
        <taxon>Bacillota</taxon>
        <taxon>Clostridia</taxon>
        <taxon>Lachnospirales</taxon>
        <taxon>Lachnospiraceae</taxon>
        <taxon>Dorea</taxon>
    </lineage>
</organism>